<sequence>MAVKAVNDAIHWLQLSLLKGVGDEKHLLAAGLLISRRDYEDIVSEHLITNIYGYPLCSNSLSTSDSLPLKGHYRISLKEHKLYDVQEMYLYCSTECLMNNKAFCGSMKEERCLVWNLCKIDEERPLKSQKRLQKTDLIQMDFAFLHHIKA</sequence>
<dbReference type="InterPro" id="IPR038534">
    <property type="entry name" value="Rtr1/RPAP2_sf"/>
</dbReference>
<dbReference type="Pfam" id="PF04181">
    <property type="entry name" value="RPAP2_Rtr1"/>
    <property type="match status" value="1"/>
</dbReference>
<keyword evidence="8 12" id="KW-0539">Nucleus</keyword>
<dbReference type="Proteomes" id="UP000827721">
    <property type="component" value="Unassembled WGS sequence"/>
</dbReference>
<organism evidence="14 15">
    <name type="scientific">Xanthoceras sorbifolium</name>
    <dbReference type="NCBI Taxonomy" id="99658"/>
    <lineage>
        <taxon>Eukaryota</taxon>
        <taxon>Viridiplantae</taxon>
        <taxon>Streptophyta</taxon>
        <taxon>Embryophyta</taxon>
        <taxon>Tracheophyta</taxon>
        <taxon>Spermatophyta</taxon>
        <taxon>Magnoliopsida</taxon>
        <taxon>eudicotyledons</taxon>
        <taxon>Gunneridae</taxon>
        <taxon>Pentapetalae</taxon>
        <taxon>rosids</taxon>
        <taxon>malvids</taxon>
        <taxon>Sapindales</taxon>
        <taxon>Sapindaceae</taxon>
        <taxon>Xanthoceroideae</taxon>
        <taxon>Xanthoceras</taxon>
    </lineage>
</organism>
<evidence type="ECO:0000259" key="13">
    <source>
        <dbReference type="PROSITE" id="PS51479"/>
    </source>
</evidence>
<comment type="catalytic activity">
    <reaction evidence="9 12">
        <text>O-phospho-L-seryl-[protein] + H2O = L-seryl-[protein] + phosphate</text>
        <dbReference type="Rhea" id="RHEA:20629"/>
        <dbReference type="Rhea" id="RHEA-COMP:9863"/>
        <dbReference type="Rhea" id="RHEA-COMP:11604"/>
        <dbReference type="ChEBI" id="CHEBI:15377"/>
        <dbReference type="ChEBI" id="CHEBI:29999"/>
        <dbReference type="ChEBI" id="CHEBI:43474"/>
        <dbReference type="ChEBI" id="CHEBI:83421"/>
        <dbReference type="EC" id="3.1.3.16"/>
    </reaction>
</comment>
<comment type="catalytic activity">
    <reaction evidence="10 12">
        <text>O-phospho-L-threonyl-[protein] + H2O = L-threonyl-[protein] + phosphate</text>
        <dbReference type="Rhea" id="RHEA:47004"/>
        <dbReference type="Rhea" id="RHEA-COMP:11060"/>
        <dbReference type="Rhea" id="RHEA-COMP:11605"/>
        <dbReference type="ChEBI" id="CHEBI:15377"/>
        <dbReference type="ChEBI" id="CHEBI:30013"/>
        <dbReference type="ChEBI" id="CHEBI:43474"/>
        <dbReference type="ChEBI" id="CHEBI:61977"/>
        <dbReference type="EC" id="3.1.3.16"/>
    </reaction>
</comment>
<comment type="similarity">
    <text evidence="2 11 12">Belongs to the RPAP2 family.</text>
</comment>
<proteinExistence type="inferred from homology"/>
<keyword evidence="5 12" id="KW-0378">Hydrolase</keyword>
<dbReference type="PANTHER" id="PTHR14732">
    <property type="entry name" value="RNA POLYMERASE II SUBUNIT B1 CTD PHOSPHATASE RPAP2-RELATED"/>
    <property type="match status" value="1"/>
</dbReference>
<evidence type="ECO:0000256" key="4">
    <source>
        <dbReference type="ARBA" id="ARBA00022771"/>
    </source>
</evidence>
<keyword evidence="3 12" id="KW-0479">Metal-binding</keyword>
<evidence type="ECO:0000256" key="9">
    <source>
        <dbReference type="ARBA" id="ARBA00047761"/>
    </source>
</evidence>
<keyword evidence="4 12" id="KW-0863">Zinc-finger</keyword>
<evidence type="ECO:0000256" key="8">
    <source>
        <dbReference type="ARBA" id="ARBA00023242"/>
    </source>
</evidence>
<feature type="domain" description="RTR1-type" evidence="13">
    <location>
        <begin position="29"/>
        <end position="116"/>
    </location>
</feature>
<comment type="subcellular location">
    <subcellularLocation>
        <location evidence="1 12">Nucleus</location>
    </subcellularLocation>
</comment>
<evidence type="ECO:0000256" key="5">
    <source>
        <dbReference type="ARBA" id="ARBA00022801"/>
    </source>
</evidence>
<evidence type="ECO:0000313" key="14">
    <source>
        <dbReference type="EMBL" id="KAH7576705.1"/>
    </source>
</evidence>
<dbReference type="PANTHER" id="PTHR14732:SF0">
    <property type="entry name" value="RNA POLYMERASE II SUBUNIT B1 CTD PHOSPHATASE RPAP2-RELATED"/>
    <property type="match status" value="1"/>
</dbReference>
<comment type="caution">
    <text evidence="14">The sequence shown here is derived from an EMBL/GenBank/DDBJ whole genome shotgun (WGS) entry which is preliminary data.</text>
</comment>
<dbReference type="Gene3D" id="1.25.40.820">
    <property type="match status" value="1"/>
</dbReference>
<comment type="function">
    <text evidence="12">Putative RNA polymerase II subunit B1 C-terminal domain (CTD) phosphatase involved in RNA polymerase II transcription regulation.</text>
</comment>
<keyword evidence="7 12" id="KW-0904">Protein phosphatase</keyword>
<evidence type="ECO:0000256" key="3">
    <source>
        <dbReference type="ARBA" id="ARBA00022723"/>
    </source>
</evidence>
<dbReference type="EMBL" id="JAFEMO010000001">
    <property type="protein sequence ID" value="KAH7576705.1"/>
    <property type="molecule type" value="Genomic_DNA"/>
</dbReference>
<keyword evidence="15" id="KW-1185">Reference proteome</keyword>
<evidence type="ECO:0000256" key="11">
    <source>
        <dbReference type="PROSITE-ProRule" id="PRU00812"/>
    </source>
</evidence>
<reference evidence="14 15" key="1">
    <citation type="submission" date="2021-02" db="EMBL/GenBank/DDBJ databases">
        <title>Plant Genome Project.</title>
        <authorList>
            <person name="Zhang R.-G."/>
        </authorList>
    </citation>
    <scope>NUCLEOTIDE SEQUENCE [LARGE SCALE GENOMIC DNA]</scope>
    <source>
        <tissue evidence="14">Leaves</tissue>
    </source>
</reference>
<evidence type="ECO:0000256" key="7">
    <source>
        <dbReference type="ARBA" id="ARBA00022912"/>
    </source>
</evidence>
<evidence type="ECO:0000256" key="10">
    <source>
        <dbReference type="ARBA" id="ARBA00048336"/>
    </source>
</evidence>
<evidence type="ECO:0000256" key="1">
    <source>
        <dbReference type="ARBA" id="ARBA00004123"/>
    </source>
</evidence>
<evidence type="ECO:0000313" key="15">
    <source>
        <dbReference type="Proteomes" id="UP000827721"/>
    </source>
</evidence>
<evidence type="ECO:0000256" key="2">
    <source>
        <dbReference type="ARBA" id="ARBA00005676"/>
    </source>
</evidence>
<gene>
    <name evidence="14" type="ORF">JRO89_XS01G0133700</name>
</gene>
<protein>
    <recommendedName>
        <fullName evidence="12">RNA polymerase II subunit B1 CTD phosphatase RPAP2 homolog</fullName>
        <ecNumber evidence="12">3.1.3.16</ecNumber>
    </recommendedName>
</protein>
<dbReference type="InterPro" id="IPR007308">
    <property type="entry name" value="Rtr1/RPAP2_dom"/>
</dbReference>
<evidence type="ECO:0000256" key="12">
    <source>
        <dbReference type="RuleBase" id="RU367080"/>
    </source>
</evidence>
<dbReference type="PROSITE" id="PS51479">
    <property type="entry name" value="ZF_RTR1"/>
    <property type="match status" value="1"/>
</dbReference>
<name>A0ABQ8IJ88_9ROSI</name>
<accession>A0ABQ8IJ88</accession>
<dbReference type="InterPro" id="IPR039693">
    <property type="entry name" value="Rtr1/RPAP2"/>
</dbReference>
<keyword evidence="6 12" id="KW-0862">Zinc</keyword>
<dbReference type="EC" id="3.1.3.16" evidence="12"/>
<evidence type="ECO:0000256" key="6">
    <source>
        <dbReference type="ARBA" id="ARBA00022833"/>
    </source>
</evidence>